<evidence type="ECO:0000313" key="2">
    <source>
        <dbReference type="Proteomes" id="UP000287394"/>
    </source>
</evidence>
<name>A0A402CWG7_9BACT</name>
<reference evidence="1 2" key="1">
    <citation type="journal article" date="2019" name="Int. J. Syst. Evol. Microbiol.">
        <title>Capsulimonas corticalis gen. nov., sp. nov., an aerobic capsulated bacterium, of a novel bacterial order, Capsulimonadales ord. nov., of the class Armatimonadia of the phylum Armatimonadetes.</title>
        <authorList>
            <person name="Li J."/>
            <person name="Kudo C."/>
            <person name="Tonouchi A."/>
        </authorList>
    </citation>
    <scope>NUCLEOTIDE SEQUENCE [LARGE SCALE GENOMIC DNA]</scope>
    <source>
        <strain evidence="1 2">AX-7</strain>
    </source>
</reference>
<organism evidence="1 2">
    <name type="scientific">Capsulimonas corticalis</name>
    <dbReference type="NCBI Taxonomy" id="2219043"/>
    <lineage>
        <taxon>Bacteria</taxon>
        <taxon>Bacillati</taxon>
        <taxon>Armatimonadota</taxon>
        <taxon>Armatimonadia</taxon>
        <taxon>Capsulimonadales</taxon>
        <taxon>Capsulimonadaceae</taxon>
        <taxon>Capsulimonas</taxon>
    </lineage>
</organism>
<sequence length="129" mass="14335">MDRHANDAYDLRKMRTFPVPLGIYEMLATASRAECLVVIAVARSTLGWQSGEPGRRRSTAALTHRQLKAATGCRSSTTISAAIDGLVRRGLLETLSDGGAILATSEQRRHYHRALRFRFPRRLVETKAV</sequence>
<dbReference type="KEGG" id="ccot:CCAX7_61820"/>
<dbReference type="Gene3D" id="1.10.10.10">
    <property type="entry name" value="Winged helix-like DNA-binding domain superfamily/Winged helix DNA-binding domain"/>
    <property type="match status" value="1"/>
</dbReference>
<evidence type="ECO:0000313" key="1">
    <source>
        <dbReference type="EMBL" id="BDI34131.1"/>
    </source>
</evidence>
<gene>
    <name evidence="1" type="ORF">CCAX7_61820</name>
</gene>
<dbReference type="Proteomes" id="UP000287394">
    <property type="component" value="Chromosome"/>
</dbReference>
<dbReference type="EMBL" id="AP025739">
    <property type="protein sequence ID" value="BDI34131.1"/>
    <property type="molecule type" value="Genomic_DNA"/>
</dbReference>
<dbReference type="InterPro" id="IPR036388">
    <property type="entry name" value="WH-like_DNA-bd_sf"/>
</dbReference>
<accession>A0A402CWG7</accession>
<keyword evidence="2" id="KW-1185">Reference proteome</keyword>
<dbReference type="RefSeq" id="WP_119321674.1">
    <property type="nucleotide sequence ID" value="NZ_AP025739.1"/>
</dbReference>
<proteinExistence type="predicted"/>
<dbReference type="AlphaFoldDB" id="A0A402CWG7"/>
<protein>
    <submittedName>
        <fullName evidence="1">Uncharacterized protein</fullName>
    </submittedName>
</protein>